<dbReference type="Proteomes" id="UP001174934">
    <property type="component" value="Unassembled WGS sequence"/>
</dbReference>
<evidence type="ECO:0000313" key="3">
    <source>
        <dbReference type="Proteomes" id="UP001174934"/>
    </source>
</evidence>
<organism evidence="2 3">
    <name type="scientific">Bombardia bombarda</name>
    <dbReference type="NCBI Taxonomy" id="252184"/>
    <lineage>
        <taxon>Eukaryota</taxon>
        <taxon>Fungi</taxon>
        <taxon>Dikarya</taxon>
        <taxon>Ascomycota</taxon>
        <taxon>Pezizomycotina</taxon>
        <taxon>Sordariomycetes</taxon>
        <taxon>Sordariomycetidae</taxon>
        <taxon>Sordariales</taxon>
        <taxon>Lasiosphaeriaceae</taxon>
        <taxon>Bombardia</taxon>
    </lineage>
</organism>
<evidence type="ECO:0000313" key="2">
    <source>
        <dbReference type="EMBL" id="KAK0609659.1"/>
    </source>
</evidence>
<proteinExistence type="predicted"/>
<gene>
    <name evidence="2" type="ORF">B0T17DRAFT_129024</name>
</gene>
<feature type="region of interest" description="Disordered" evidence="1">
    <location>
        <begin position="1"/>
        <end position="89"/>
    </location>
</feature>
<reference evidence="2" key="1">
    <citation type="submission" date="2023-06" db="EMBL/GenBank/DDBJ databases">
        <title>Genome-scale phylogeny and comparative genomics of the fungal order Sordariales.</title>
        <authorList>
            <consortium name="Lawrence Berkeley National Laboratory"/>
            <person name="Hensen N."/>
            <person name="Bonometti L."/>
            <person name="Westerberg I."/>
            <person name="Brannstrom I.O."/>
            <person name="Guillou S."/>
            <person name="Cros-Aarteil S."/>
            <person name="Calhoun S."/>
            <person name="Haridas S."/>
            <person name="Kuo A."/>
            <person name="Mondo S."/>
            <person name="Pangilinan J."/>
            <person name="Riley R."/>
            <person name="LaButti K."/>
            <person name="Andreopoulos B."/>
            <person name="Lipzen A."/>
            <person name="Chen C."/>
            <person name="Yanf M."/>
            <person name="Daum C."/>
            <person name="Ng V."/>
            <person name="Clum A."/>
            <person name="Steindorff A."/>
            <person name="Ohm R."/>
            <person name="Martin F."/>
            <person name="Silar P."/>
            <person name="Natvig D."/>
            <person name="Lalanne C."/>
            <person name="Gautier V."/>
            <person name="Ament-velasquez S.L."/>
            <person name="Kruys A."/>
            <person name="Hutchinson M.I."/>
            <person name="Powell A.J."/>
            <person name="Barry K."/>
            <person name="Miller A.N."/>
            <person name="Grigoriev I.V."/>
            <person name="Debuchy R."/>
            <person name="Gladieux P."/>
            <person name="Thoren M.H."/>
            <person name="Johannesson H."/>
        </authorList>
    </citation>
    <scope>NUCLEOTIDE SEQUENCE</scope>
    <source>
        <strain evidence="2">SMH3391-2</strain>
    </source>
</reference>
<protein>
    <submittedName>
        <fullName evidence="2">Uncharacterized protein</fullName>
    </submittedName>
</protein>
<keyword evidence="3" id="KW-1185">Reference proteome</keyword>
<feature type="compositionally biased region" description="Basic residues" evidence="1">
    <location>
        <begin position="1"/>
        <end position="19"/>
    </location>
</feature>
<evidence type="ECO:0000256" key="1">
    <source>
        <dbReference type="SAM" id="MobiDB-lite"/>
    </source>
</evidence>
<dbReference type="AlphaFoldDB" id="A0AA39U2C4"/>
<comment type="caution">
    <text evidence="2">The sequence shown here is derived from an EMBL/GenBank/DDBJ whole genome shotgun (WGS) entry which is preliminary data.</text>
</comment>
<dbReference type="EMBL" id="JAULSR010000012">
    <property type="protein sequence ID" value="KAK0609659.1"/>
    <property type="molecule type" value="Genomic_DNA"/>
</dbReference>
<sequence length="89" mass="10406">MGSNKKHKGKSNFPHRHPAGRYETGTTSPTRPRQPPYNARESRIHRAPKPERLFAKPRSHIDPQHPSRWRLHSLPPHARQPDLPRPLQH</sequence>
<name>A0AA39U2C4_9PEZI</name>
<feature type="compositionally biased region" description="Basic and acidic residues" evidence="1">
    <location>
        <begin position="40"/>
        <end position="65"/>
    </location>
</feature>
<accession>A0AA39U2C4</accession>